<feature type="region of interest" description="Disordered" evidence="1">
    <location>
        <begin position="81"/>
        <end position="133"/>
    </location>
</feature>
<dbReference type="AlphaFoldDB" id="A0AAT9HEP9"/>
<reference evidence="2" key="1">
    <citation type="submission" date="2024-06" db="EMBL/GenBank/DDBJ databases">
        <authorList>
            <consortium name="consrtm"/>
            <person name="Uemura M."/>
            <person name="Terahara T."/>
        </authorList>
    </citation>
    <scope>NUCLEOTIDE SEQUENCE</scope>
    <source>
        <strain evidence="2">KM77-8</strain>
    </source>
</reference>
<evidence type="ECO:0000256" key="1">
    <source>
        <dbReference type="SAM" id="MobiDB-lite"/>
    </source>
</evidence>
<feature type="compositionally biased region" description="Basic and acidic residues" evidence="1">
    <location>
        <begin position="96"/>
        <end position="115"/>
    </location>
</feature>
<dbReference type="EMBL" id="AP035768">
    <property type="protein sequence ID" value="BFO15874.1"/>
    <property type="molecule type" value="Genomic_DNA"/>
</dbReference>
<proteinExistence type="predicted"/>
<gene>
    <name evidence="2" type="ORF">SHKM778_22620</name>
</gene>
<name>A0AAT9HEP9_9ACTN</name>
<sequence length="133" mass="14368">MPRGSRADWDGPREGAVRRGDGRQIAAHVLRAASAATPHRVQHTQRAGGVQRLADRSAQIGFERVAVPAVLVAVGVQRRLHRTGGAAPEAVGEEMLLEHTRGEPDEPLGPRERTLRQGRRAQGSDSVSAMHRP</sequence>
<accession>A0AAT9HEP9</accession>
<feature type="region of interest" description="Disordered" evidence="1">
    <location>
        <begin position="1"/>
        <end position="22"/>
    </location>
</feature>
<protein>
    <submittedName>
        <fullName evidence="2">Uncharacterized protein</fullName>
    </submittedName>
</protein>
<evidence type="ECO:0000313" key="2">
    <source>
        <dbReference type="EMBL" id="BFO15874.1"/>
    </source>
</evidence>
<organism evidence="2">
    <name type="scientific">Streptomyces haneummycinicus</name>
    <dbReference type="NCBI Taxonomy" id="3074435"/>
    <lineage>
        <taxon>Bacteria</taxon>
        <taxon>Bacillati</taxon>
        <taxon>Actinomycetota</taxon>
        <taxon>Actinomycetes</taxon>
        <taxon>Kitasatosporales</taxon>
        <taxon>Streptomycetaceae</taxon>
        <taxon>Streptomyces</taxon>
    </lineage>
</organism>
<reference evidence="2" key="2">
    <citation type="submission" date="2024-07" db="EMBL/GenBank/DDBJ databases">
        <title>Streptomyces haneummycinica sp. nov., a new antibiotic-producing actinobacterium isolated from marine sediment.</title>
        <authorList>
            <person name="Uemura M."/>
            <person name="Hamada M."/>
            <person name="Hirano S."/>
            <person name="Kobayashi K."/>
            <person name="Ohshiro T."/>
            <person name="Kobayashi T."/>
            <person name="Terahara T."/>
        </authorList>
    </citation>
    <scope>NUCLEOTIDE SEQUENCE</scope>
    <source>
        <strain evidence="2">KM77-8</strain>
    </source>
</reference>